<evidence type="ECO:0000256" key="3">
    <source>
        <dbReference type="ARBA" id="ARBA00024186"/>
    </source>
</evidence>
<keyword evidence="8" id="KW-1185">Reference proteome</keyword>
<feature type="coiled-coil region" evidence="5">
    <location>
        <begin position="618"/>
        <end position="806"/>
    </location>
</feature>
<keyword evidence="1 5" id="KW-0175">Coiled coil</keyword>
<evidence type="ECO:0000313" key="7">
    <source>
        <dbReference type="EMBL" id="KAG8475707.1"/>
    </source>
</evidence>
<feature type="compositionally biased region" description="Basic residues" evidence="6">
    <location>
        <begin position="1012"/>
        <end position="1021"/>
    </location>
</feature>
<feature type="compositionally biased region" description="Basic and acidic residues" evidence="6">
    <location>
        <begin position="1218"/>
        <end position="1231"/>
    </location>
</feature>
<comment type="caution">
    <text evidence="7">The sequence shown here is derived from an EMBL/GenBank/DDBJ whole genome shotgun (WGS) entry which is preliminary data.</text>
</comment>
<feature type="compositionally biased region" description="Polar residues" evidence="6">
    <location>
        <begin position="1121"/>
        <end position="1135"/>
    </location>
</feature>
<feature type="coiled-coil region" evidence="5">
    <location>
        <begin position="478"/>
        <end position="575"/>
    </location>
</feature>
<sequence length="1325" mass="151709">MSRNNPKASIKAKAILEGLKLALATGFRCVELESDNAMLIETIHNELATGFQQIIPIKFLCFLFLVLGDMITPRRKAWSPLTLTPATESQTAGVPNTSSGGIRSKGKAVAFAYDTRKLPPPPVASLSGKRPLNVEVEEEGTEDWRRFKEAGLLDEAALERRDHEALAERLSNVEGELFNYQYNMGLLLIEKKEWTSKCEELKQELAEVEEILRREQAAHLFALSEVEKREENLAKALAAEKQCVADLEKALRDIQEEHVQVKLSSDTKLANANALVAGIEGKSLEVEEKLRAADGRLAEVNRKSSELERKLQEMEARESVLQRERLSFVAEREAYQATFSKQREDLNEWEKRLNKGEEKLTELRRMLNQREEKVNENDRHFKQKERSLEELQNKIDLSTLNLKEKEDDIGKRLTDLVSKEKEAESIRSTLEAKEKDLVALEEMLTARERVEIQKLVDEQRVILDAKRQEFELELEEKRKSVDEELEGKIHEINQQEAEINHKEEKLRKQEQALDKKSERMKEKEKDLEARLKTVKDKEKFVKTEEKKLELEKQQLYAAKENLQALKDEIDKIGSETSQQELRIQEESEKLKITEKDRAEHIRLQSELKQQIVNCRHQEELLLKEHEDLKQQRENFEKEWDALDDKRAEIIMKQKEIDEEKEKFEKLQHSEEERLKKEEAAMQDYACREMESLRLQKESFEATMKHEKSNLLEEAQNERTRMLQEFEERKMNLETDMKNRFDQMQKDLQERIVAFEEVKERELANLRCSKEDAERELEELKSARCAVEREKQEVVMNRDKLKEQQLEMRKDIEELGILSSKLKDQRQQFIRERHSFLEFVEKHKSCKNCREVTRDFVLSNFEIPDLQDRKILPLPQLAGETLSHHQGYVGGSGATNIKRSPEADAQYPESAGRMSWLRKCTTKIFSISPTKRNESKAERPSMLTTTEAGVSIQEEAGEPYLGISGETVRNQLLQSNTIRELGDGSVPSADHSFGESKVQDVPEDSQQSEQKSDHRKPRRKPKSGLNRTRSVKAVVEDAKLFLGESPEGPEPSNRVQSHETSHVNEESAGVSSHTVEGAGPRSNARKRQRQQNSQVRDSELDAADSEGHSDSVTAGGRRKRQQTVTPGLQTPGQNRYNLRRPKTTVTVTATAAQASSDVLKTRKEPEDGGLEGGVHIRKEPEDGGLEGGVHTRKEPEDGGLEGGVHTRKEPEDVGLEGGVHTRKEPEDGENRRSNLVQVTTIKNVESLESEVVKLKTSMDVGGNEIAAKTVESVDLIEEVDVTAENGDEDESGGRFHEEDEEDEDDDEMENPGDVSIGKKIWTFFTS</sequence>
<evidence type="ECO:0000256" key="1">
    <source>
        <dbReference type="ARBA" id="ARBA00023054"/>
    </source>
</evidence>
<evidence type="ECO:0000313" key="8">
    <source>
        <dbReference type="Proteomes" id="UP000701853"/>
    </source>
</evidence>
<keyword evidence="2" id="KW-0539">Nucleus</keyword>
<feature type="region of interest" description="Disordered" evidence="6">
    <location>
        <begin position="980"/>
        <end position="1235"/>
    </location>
</feature>
<evidence type="ECO:0000256" key="5">
    <source>
        <dbReference type="SAM" id="Coils"/>
    </source>
</evidence>
<dbReference type="PANTHER" id="PTHR31908">
    <property type="entry name" value="PROTEIN CROWDED NUCLEI 4"/>
    <property type="match status" value="1"/>
</dbReference>
<dbReference type="InterPro" id="IPR040418">
    <property type="entry name" value="CRWN"/>
</dbReference>
<reference evidence="7 8" key="1">
    <citation type="journal article" date="2021" name="bioRxiv">
        <title>The Gossypium anomalum genome as a resource for cotton improvement and evolutionary analysis of hybrid incompatibility.</title>
        <authorList>
            <person name="Grover C.E."/>
            <person name="Yuan D."/>
            <person name="Arick M.A."/>
            <person name="Miller E.R."/>
            <person name="Hu G."/>
            <person name="Peterson D.G."/>
            <person name="Wendel J.F."/>
            <person name="Udall J.A."/>
        </authorList>
    </citation>
    <scope>NUCLEOTIDE SEQUENCE [LARGE SCALE GENOMIC DNA]</scope>
    <source>
        <strain evidence="7">JFW-Udall</strain>
        <tissue evidence="7">Leaf</tissue>
    </source>
</reference>
<comment type="similarity">
    <text evidence="4">Belongs to the CRWN family.</text>
</comment>
<dbReference type="GO" id="GO:0006997">
    <property type="term" value="P:nucleus organization"/>
    <property type="evidence" value="ECO:0007669"/>
    <property type="project" value="InterPro"/>
</dbReference>
<proteinExistence type="inferred from homology"/>
<dbReference type="GO" id="GO:0005652">
    <property type="term" value="C:nuclear lamina"/>
    <property type="evidence" value="ECO:0007669"/>
    <property type="project" value="UniProtKB-SubCell"/>
</dbReference>
<feature type="compositionally biased region" description="Low complexity" evidence="6">
    <location>
        <begin position="1142"/>
        <end position="1151"/>
    </location>
</feature>
<protein>
    <recommendedName>
        <fullName evidence="9">Nuclear matrix constituent protein 1-like protein</fullName>
    </recommendedName>
</protein>
<dbReference type="Proteomes" id="UP000701853">
    <property type="component" value="Chromosome 12"/>
</dbReference>
<evidence type="ECO:0000256" key="4">
    <source>
        <dbReference type="ARBA" id="ARBA00024208"/>
    </source>
</evidence>
<name>A0A8J5Y865_9ROSI</name>
<feature type="compositionally biased region" description="Acidic residues" evidence="6">
    <location>
        <begin position="1297"/>
        <end position="1309"/>
    </location>
</feature>
<comment type="subcellular location">
    <subcellularLocation>
        <location evidence="3">Nucleus lamina</location>
    </subcellularLocation>
</comment>
<evidence type="ECO:0000256" key="6">
    <source>
        <dbReference type="SAM" id="MobiDB-lite"/>
    </source>
</evidence>
<feature type="region of interest" description="Disordered" evidence="6">
    <location>
        <begin position="1267"/>
        <end position="1317"/>
    </location>
</feature>
<feature type="coiled-coil region" evidence="5">
    <location>
        <begin position="290"/>
        <end position="443"/>
    </location>
</feature>
<accession>A0A8J5Y865</accession>
<dbReference type="OrthoDB" id="673795at2759"/>
<evidence type="ECO:0000256" key="2">
    <source>
        <dbReference type="ARBA" id="ARBA00023242"/>
    </source>
</evidence>
<feature type="coiled-coil region" evidence="5">
    <location>
        <begin position="153"/>
        <end position="264"/>
    </location>
</feature>
<feature type="compositionally biased region" description="Acidic residues" evidence="6">
    <location>
        <begin position="1273"/>
        <end position="1289"/>
    </location>
</feature>
<gene>
    <name evidence="7" type="ORF">CXB51_032401</name>
</gene>
<feature type="region of interest" description="Disordered" evidence="6">
    <location>
        <begin position="926"/>
        <end position="948"/>
    </location>
</feature>
<dbReference type="EMBL" id="JAHUZN010000012">
    <property type="protein sequence ID" value="KAG8475707.1"/>
    <property type="molecule type" value="Genomic_DNA"/>
</dbReference>
<feature type="compositionally biased region" description="Basic and acidic residues" evidence="6">
    <location>
        <begin position="1055"/>
        <end position="1064"/>
    </location>
</feature>
<organism evidence="7 8">
    <name type="scientific">Gossypium anomalum</name>
    <dbReference type="NCBI Taxonomy" id="47600"/>
    <lineage>
        <taxon>Eukaryota</taxon>
        <taxon>Viridiplantae</taxon>
        <taxon>Streptophyta</taxon>
        <taxon>Embryophyta</taxon>
        <taxon>Tracheophyta</taxon>
        <taxon>Spermatophyta</taxon>
        <taxon>Magnoliopsida</taxon>
        <taxon>eudicotyledons</taxon>
        <taxon>Gunneridae</taxon>
        <taxon>Pentapetalae</taxon>
        <taxon>rosids</taxon>
        <taxon>malvids</taxon>
        <taxon>Malvales</taxon>
        <taxon>Malvaceae</taxon>
        <taxon>Malvoideae</taxon>
        <taxon>Gossypium</taxon>
    </lineage>
</organism>
<dbReference type="PANTHER" id="PTHR31908:SF9">
    <property type="entry name" value="PROTEIN CROWDED NUCLEI 3"/>
    <property type="match status" value="1"/>
</dbReference>
<evidence type="ECO:0008006" key="9">
    <source>
        <dbReference type="Google" id="ProtNLM"/>
    </source>
</evidence>